<dbReference type="InterPro" id="IPR036388">
    <property type="entry name" value="WH-like_DNA-bd_sf"/>
</dbReference>
<feature type="domain" description="WYL" evidence="2">
    <location>
        <begin position="138"/>
        <end position="206"/>
    </location>
</feature>
<dbReference type="InterPro" id="IPR013196">
    <property type="entry name" value="HTH_11"/>
</dbReference>
<dbReference type="STRING" id="112248.SAMN05444392_11016"/>
<accession>A0A1M4ZN62</accession>
<dbReference type="PANTHER" id="PTHR34580">
    <property type="match status" value="1"/>
</dbReference>
<sequence>MSKADTMLSILWLLRSRKRMTAQQLAEELEIHIRTVYRYINSLCASGAPIIADSGPNGGYQILDHFIDSPLLFNMEEQKALVHASIFAKEAGYPFTDALEQAIGKLKRYTNERQRDQIELHGKGLSVIYPSSTDRLKEFLQILEQAVAQGRSLEMAYDRGRNNVPIIRVFDPYGIIHWKGHWYTVGMCHYRKALRSFRVDRMKQLKWTEQCFERPSSFSARDFLLKNLLPDSLQSDQLVTVRIQGQERLLNELCQHWLFGHALIERDDQEAIFRLGLPSLESYVPYFLLPYGRALKILEPDLLIEKMVEVSTGIATHYKSMKDEKNLIHKESIQH</sequence>
<dbReference type="InterPro" id="IPR036390">
    <property type="entry name" value="WH_DNA-bd_sf"/>
</dbReference>
<proteinExistence type="predicted"/>
<dbReference type="Pfam" id="PF13280">
    <property type="entry name" value="WYL"/>
    <property type="match status" value="1"/>
</dbReference>
<reference evidence="3 4" key="1">
    <citation type="submission" date="2016-11" db="EMBL/GenBank/DDBJ databases">
        <authorList>
            <person name="Jaros S."/>
            <person name="Januszkiewicz K."/>
            <person name="Wedrychowicz H."/>
        </authorList>
    </citation>
    <scope>NUCLEOTIDE SEQUENCE [LARGE SCALE GENOMIC DNA]</scope>
    <source>
        <strain evidence="3 4">DSM 44666</strain>
    </source>
</reference>
<dbReference type="InterPro" id="IPR051534">
    <property type="entry name" value="CBASS_pafABC_assoc_protein"/>
</dbReference>
<dbReference type="Proteomes" id="UP000184476">
    <property type="component" value="Unassembled WGS sequence"/>
</dbReference>
<dbReference type="SUPFAM" id="SSF46785">
    <property type="entry name" value="Winged helix' DNA-binding domain"/>
    <property type="match status" value="1"/>
</dbReference>
<gene>
    <name evidence="3" type="ORF">SAMN05444392_11016</name>
</gene>
<dbReference type="InterPro" id="IPR028349">
    <property type="entry name" value="PafC-like"/>
</dbReference>
<evidence type="ECO:0000313" key="4">
    <source>
        <dbReference type="Proteomes" id="UP000184476"/>
    </source>
</evidence>
<keyword evidence="3" id="KW-0238">DNA-binding</keyword>
<evidence type="ECO:0000259" key="2">
    <source>
        <dbReference type="Pfam" id="PF13280"/>
    </source>
</evidence>
<dbReference type="PANTHER" id="PTHR34580:SF3">
    <property type="entry name" value="PROTEIN PAFB"/>
    <property type="match status" value="1"/>
</dbReference>
<evidence type="ECO:0000259" key="1">
    <source>
        <dbReference type="Pfam" id="PF08279"/>
    </source>
</evidence>
<dbReference type="PIRSF" id="PIRSF016838">
    <property type="entry name" value="PafC"/>
    <property type="match status" value="1"/>
</dbReference>
<keyword evidence="4" id="KW-1185">Reference proteome</keyword>
<name>A0A1M4ZN62_9BACL</name>
<dbReference type="PROSITE" id="PS52050">
    <property type="entry name" value="WYL"/>
    <property type="match status" value="1"/>
</dbReference>
<dbReference type="Gene3D" id="1.10.10.10">
    <property type="entry name" value="Winged helix-like DNA-binding domain superfamily/Winged helix DNA-binding domain"/>
    <property type="match status" value="1"/>
</dbReference>
<evidence type="ECO:0000313" key="3">
    <source>
        <dbReference type="EMBL" id="SHF19441.1"/>
    </source>
</evidence>
<dbReference type="RefSeq" id="WP_073155870.1">
    <property type="nucleotide sequence ID" value="NZ_FQVL01000010.1"/>
</dbReference>
<dbReference type="InterPro" id="IPR026881">
    <property type="entry name" value="WYL_dom"/>
</dbReference>
<dbReference type="OrthoDB" id="9767131at2"/>
<dbReference type="EMBL" id="FQVL01000010">
    <property type="protein sequence ID" value="SHF19441.1"/>
    <property type="molecule type" value="Genomic_DNA"/>
</dbReference>
<dbReference type="Pfam" id="PF08279">
    <property type="entry name" value="HTH_11"/>
    <property type="match status" value="1"/>
</dbReference>
<dbReference type="GO" id="GO:0003677">
    <property type="term" value="F:DNA binding"/>
    <property type="evidence" value="ECO:0007669"/>
    <property type="project" value="UniProtKB-KW"/>
</dbReference>
<protein>
    <submittedName>
        <fullName evidence="3">Predicted DNA-binding transcriptional regulator YafY, contains an HTH and WYL domains</fullName>
    </submittedName>
</protein>
<feature type="domain" description="Helix-turn-helix type 11" evidence="1">
    <location>
        <begin position="8"/>
        <end position="61"/>
    </location>
</feature>
<organism evidence="3 4">
    <name type="scientific">Seinonella peptonophila</name>
    <dbReference type="NCBI Taxonomy" id="112248"/>
    <lineage>
        <taxon>Bacteria</taxon>
        <taxon>Bacillati</taxon>
        <taxon>Bacillota</taxon>
        <taxon>Bacilli</taxon>
        <taxon>Bacillales</taxon>
        <taxon>Thermoactinomycetaceae</taxon>
        <taxon>Seinonella</taxon>
    </lineage>
</organism>
<dbReference type="AlphaFoldDB" id="A0A1M4ZN62"/>